<evidence type="ECO:0008006" key="12">
    <source>
        <dbReference type="Google" id="ProtNLM"/>
    </source>
</evidence>
<evidence type="ECO:0000256" key="2">
    <source>
        <dbReference type="ARBA" id="ARBA00008668"/>
    </source>
</evidence>
<gene>
    <name evidence="10" type="ORF">URODEC1_LOCUS54037</name>
</gene>
<evidence type="ECO:0000256" key="3">
    <source>
        <dbReference type="ARBA" id="ARBA00022525"/>
    </source>
</evidence>
<dbReference type="Proteomes" id="UP001497457">
    <property type="component" value="Chromosome 20rd"/>
</dbReference>
<keyword evidence="9" id="KW-0472">Membrane</keyword>
<reference evidence="10 11" key="2">
    <citation type="submission" date="2024-10" db="EMBL/GenBank/DDBJ databases">
        <authorList>
            <person name="Ryan C."/>
        </authorList>
    </citation>
    <scope>NUCLEOTIDE SEQUENCE [LARGE SCALE GENOMIC DNA]</scope>
</reference>
<dbReference type="InterPro" id="IPR036514">
    <property type="entry name" value="SGNH_hydro_sf"/>
</dbReference>
<dbReference type="CDD" id="cd01837">
    <property type="entry name" value="SGNH_plant_lipase_like"/>
    <property type="match status" value="1"/>
</dbReference>
<keyword evidence="3" id="KW-0964">Secreted</keyword>
<evidence type="ECO:0000256" key="6">
    <source>
        <dbReference type="ARBA" id="ARBA00022963"/>
    </source>
</evidence>
<dbReference type="InterPro" id="IPR001087">
    <property type="entry name" value="GDSL"/>
</dbReference>
<organism evidence="10 11">
    <name type="scientific">Urochloa decumbens</name>
    <dbReference type="NCBI Taxonomy" id="240449"/>
    <lineage>
        <taxon>Eukaryota</taxon>
        <taxon>Viridiplantae</taxon>
        <taxon>Streptophyta</taxon>
        <taxon>Embryophyta</taxon>
        <taxon>Tracheophyta</taxon>
        <taxon>Spermatophyta</taxon>
        <taxon>Magnoliopsida</taxon>
        <taxon>Liliopsida</taxon>
        <taxon>Poales</taxon>
        <taxon>Poaceae</taxon>
        <taxon>PACMAD clade</taxon>
        <taxon>Panicoideae</taxon>
        <taxon>Panicodae</taxon>
        <taxon>Paniceae</taxon>
        <taxon>Melinidinae</taxon>
        <taxon>Urochloa</taxon>
    </lineage>
</organism>
<keyword evidence="4" id="KW-0732">Signal</keyword>
<accession>A0ABC9AEC3</accession>
<feature type="region of interest" description="Disordered" evidence="8">
    <location>
        <begin position="1"/>
        <end position="29"/>
    </location>
</feature>
<keyword evidence="7" id="KW-0443">Lipid metabolism</keyword>
<dbReference type="Gene3D" id="3.40.50.1110">
    <property type="entry name" value="SGNH hydrolase"/>
    <property type="match status" value="2"/>
</dbReference>
<name>A0ABC9AEC3_9POAL</name>
<evidence type="ECO:0000256" key="4">
    <source>
        <dbReference type="ARBA" id="ARBA00022729"/>
    </source>
</evidence>
<reference evidence="11" key="1">
    <citation type="submission" date="2024-06" db="EMBL/GenBank/DDBJ databases">
        <authorList>
            <person name="Ryan C."/>
        </authorList>
    </citation>
    <scope>NUCLEOTIDE SEQUENCE [LARGE SCALE GENOMIC DNA]</scope>
</reference>
<dbReference type="GO" id="GO:0016042">
    <property type="term" value="P:lipid catabolic process"/>
    <property type="evidence" value="ECO:0007669"/>
    <property type="project" value="UniProtKB-KW"/>
</dbReference>
<evidence type="ECO:0000256" key="9">
    <source>
        <dbReference type="SAM" id="Phobius"/>
    </source>
</evidence>
<keyword evidence="11" id="KW-1185">Reference proteome</keyword>
<evidence type="ECO:0000256" key="1">
    <source>
        <dbReference type="ARBA" id="ARBA00004613"/>
    </source>
</evidence>
<evidence type="ECO:0000313" key="10">
    <source>
        <dbReference type="EMBL" id="CAL4977168.1"/>
    </source>
</evidence>
<dbReference type="PANTHER" id="PTHR45650">
    <property type="entry name" value="GDSL-LIKE LIPASE/ACYLHYDROLASE-RELATED"/>
    <property type="match status" value="1"/>
</dbReference>
<feature type="compositionally biased region" description="Low complexity" evidence="8">
    <location>
        <begin position="331"/>
        <end position="340"/>
    </location>
</feature>
<evidence type="ECO:0000256" key="5">
    <source>
        <dbReference type="ARBA" id="ARBA00022801"/>
    </source>
</evidence>
<evidence type="ECO:0000256" key="7">
    <source>
        <dbReference type="ARBA" id="ARBA00023098"/>
    </source>
</evidence>
<dbReference type="EMBL" id="OZ075130">
    <property type="protein sequence ID" value="CAL4977168.1"/>
    <property type="molecule type" value="Genomic_DNA"/>
</dbReference>
<feature type="transmembrane region" description="Helical" evidence="9">
    <location>
        <begin position="37"/>
        <end position="64"/>
    </location>
</feature>
<evidence type="ECO:0000256" key="8">
    <source>
        <dbReference type="SAM" id="MobiDB-lite"/>
    </source>
</evidence>
<dbReference type="InterPro" id="IPR051238">
    <property type="entry name" value="GDSL_esterase/lipase"/>
</dbReference>
<dbReference type="Pfam" id="PF00657">
    <property type="entry name" value="Lipase_GDSL"/>
    <property type="match status" value="1"/>
</dbReference>
<feature type="region of interest" description="Disordered" evidence="8">
    <location>
        <begin position="322"/>
        <end position="360"/>
    </location>
</feature>
<dbReference type="GO" id="GO:0016787">
    <property type="term" value="F:hydrolase activity"/>
    <property type="evidence" value="ECO:0007669"/>
    <property type="project" value="UniProtKB-KW"/>
</dbReference>
<dbReference type="GO" id="GO:0005576">
    <property type="term" value="C:extracellular region"/>
    <property type="evidence" value="ECO:0007669"/>
    <property type="project" value="UniProtKB-SubCell"/>
</dbReference>
<keyword evidence="5" id="KW-0378">Hydrolase</keyword>
<comment type="similarity">
    <text evidence="2">Belongs to the 'GDSL' lipolytic enzyme family.</text>
</comment>
<keyword evidence="9" id="KW-0812">Transmembrane</keyword>
<proteinExistence type="inferred from homology"/>
<dbReference type="InterPro" id="IPR035669">
    <property type="entry name" value="SGNH_plant_lipase-like"/>
</dbReference>
<comment type="subcellular location">
    <subcellularLocation>
        <location evidence="1">Secreted</location>
    </subcellularLocation>
</comment>
<keyword evidence="6" id="KW-0442">Lipid degradation</keyword>
<sequence length="488" mass="51227">MHVTRERSIKHYRKTGHSGSEGRQPTNRRRDMDYARIALVVAAAAAAMACCSPETAIISGVAAWGTPQPPSPCMYIFGDSLVDNGNNNNILSLARANYRPYGIDFHEGPPGRFTNGRTMVDFLSDMLGLRPPLVPPYATARPADLPRGVNFASGASGVLAETGNNLGGHYPLSEQVDHFRAAVADMANSSAVATFRGNATRVAEHVGRCVFFVGMGSNDYLNNYFMPDYYSTAQRYSPRDYAALLLREYAAQVAELYALGARKFVVAGVGQIGCIPYELARMNNDNQPDTPSATAVRSQNIGISIGIGGGFGGGGGGGIGGGGSGIGGGRSTSSNTNTGGSRSGGVNSTPATPDDGGGSGCNETINSVVAMYNRGLLAMVRRLNGGGGQMRGARFVFLDTVASGKEMAASAAAHGFTVLDRGCCGVGRNNGQITCLPLQRPCDDRGAYMFWDAFHPTEAANRIYAAKAFGSNNTAEVYPINVRQLAAL</sequence>
<evidence type="ECO:0000313" key="11">
    <source>
        <dbReference type="Proteomes" id="UP001497457"/>
    </source>
</evidence>
<dbReference type="AlphaFoldDB" id="A0ABC9AEC3"/>
<keyword evidence="9" id="KW-1133">Transmembrane helix</keyword>
<protein>
    <recommendedName>
        <fullName evidence="12">GDSL esterase/lipase</fullName>
    </recommendedName>
</protein>
<dbReference type="PANTHER" id="PTHR45650:SF12">
    <property type="entry name" value="ZINC FINGER PROTEIN"/>
    <property type="match status" value="1"/>
</dbReference>